<protein>
    <submittedName>
        <fullName evidence="1">Uncharacterized protein</fullName>
    </submittedName>
</protein>
<dbReference type="Proteomes" id="UP001221898">
    <property type="component" value="Unassembled WGS sequence"/>
</dbReference>
<evidence type="ECO:0000313" key="1">
    <source>
        <dbReference type="EMBL" id="KAJ8417788.1"/>
    </source>
</evidence>
<accession>A0AAD7TBM3</accession>
<dbReference type="AlphaFoldDB" id="A0AAD7TBM3"/>
<proteinExistence type="predicted"/>
<keyword evidence="2" id="KW-1185">Reference proteome</keyword>
<comment type="caution">
    <text evidence="1">The sequence shown here is derived from an EMBL/GenBank/DDBJ whole genome shotgun (WGS) entry which is preliminary data.</text>
</comment>
<sequence length="94" mass="9924">MLDTGGVGAHRVQPSMARCLRGELLVGGVRNKRACLSGPPRECTAMQAELAGPRETGTLKIGPQIRDTGLEKQSLYGTRLPEASLSEVAPLPLS</sequence>
<gene>
    <name evidence="1" type="ORF">AAFF_G00226310</name>
</gene>
<name>A0AAD7TBM3_9TELE</name>
<organism evidence="1 2">
    <name type="scientific">Aldrovandia affinis</name>
    <dbReference type="NCBI Taxonomy" id="143900"/>
    <lineage>
        <taxon>Eukaryota</taxon>
        <taxon>Metazoa</taxon>
        <taxon>Chordata</taxon>
        <taxon>Craniata</taxon>
        <taxon>Vertebrata</taxon>
        <taxon>Euteleostomi</taxon>
        <taxon>Actinopterygii</taxon>
        <taxon>Neopterygii</taxon>
        <taxon>Teleostei</taxon>
        <taxon>Notacanthiformes</taxon>
        <taxon>Halosauridae</taxon>
        <taxon>Aldrovandia</taxon>
    </lineage>
</organism>
<evidence type="ECO:0000313" key="2">
    <source>
        <dbReference type="Proteomes" id="UP001221898"/>
    </source>
</evidence>
<dbReference type="EMBL" id="JAINUG010000003">
    <property type="protein sequence ID" value="KAJ8417788.1"/>
    <property type="molecule type" value="Genomic_DNA"/>
</dbReference>
<reference evidence="1" key="1">
    <citation type="journal article" date="2023" name="Science">
        <title>Genome structures resolve the early diversification of teleost fishes.</title>
        <authorList>
            <person name="Parey E."/>
            <person name="Louis A."/>
            <person name="Montfort J."/>
            <person name="Bouchez O."/>
            <person name="Roques C."/>
            <person name="Iampietro C."/>
            <person name="Lluch J."/>
            <person name="Castinel A."/>
            <person name="Donnadieu C."/>
            <person name="Desvignes T."/>
            <person name="Floi Bucao C."/>
            <person name="Jouanno E."/>
            <person name="Wen M."/>
            <person name="Mejri S."/>
            <person name="Dirks R."/>
            <person name="Jansen H."/>
            <person name="Henkel C."/>
            <person name="Chen W.J."/>
            <person name="Zahm M."/>
            <person name="Cabau C."/>
            <person name="Klopp C."/>
            <person name="Thompson A.W."/>
            <person name="Robinson-Rechavi M."/>
            <person name="Braasch I."/>
            <person name="Lecointre G."/>
            <person name="Bobe J."/>
            <person name="Postlethwait J.H."/>
            <person name="Berthelot C."/>
            <person name="Roest Crollius H."/>
            <person name="Guiguen Y."/>
        </authorList>
    </citation>
    <scope>NUCLEOTIDE SEQUENCE</scope>
    <source>
        <strain evidence="1">NC1722</strain>
    </source>
</reference>